<feature type="chain" id="PRO_5044988245" description="RxLR effector protein" evidence="5">
    <location>
        <begin position="18"/>
        <end position="104"/>
    </location>
</feature>
<accession>A0A081A2W2</accession>
<name>A0A081A2W2_PHYNI</name>
<reference evidence="6 7" key="1">
    <citation type="submission" date="2013-11" db="EMBL/GenBank/DDBJ databases">
        <title>The Genome Sequence of Phytophthora parasitica P1976.</title>
        <authorList>
            <consortium name="The Broad Institute Genomics Platform"/>
            <person name="Russ C."/>
            <person name="Tyler B."/>
            <person name="Panabieres F."/>
            <person name="Shan W."/>
            <person name="Tripathy S."/>
            <person name="Grunwald N."/>
            <person name="Machado M."/>
            <person name="Johnson C.S."/>
            <person name="Walker B."/>
            <person name="Young S."/>
            <person name="Zeng Q."/>
            <person name="Gargeya S."/>
            <person name="Fitzgerald M."/>
            <person name="Haas B."/>
            <person name="Abouelleil A."/>
            <person name="Allen A.W."/>
            <person name="Alvarado L."/>
            <person name="Arachchi H.M."/>
            <person name="Berlin A.M."/>
            <person name="Chapman S.B."/>
            <person name="Gainer-Dewar J."/>
            <person name="Goldberg J."/>
            <person name="Griggs A."/>
            <person name="Gujja S."/>
            <person name="Hansen M."/>
            <person name="Howarth C."/>
            <person name="Imamovic A."/>
            <person name="Ireland A."/>
            <person name="Larimer J."/>
            <person name="McCowan C."/>
            <person name="Murphy C."/>
            <person name="Pearson M."/>
            <person name="Poon T.W."/>
            <person name="Priest M."/>
            <person name="Roberts A."/>
            <person name="Saif S."/>
            <person name="Shea T."/>
            <person name="Sisk P."/>
            <person name="Sykes S."/>
            <person name="Wortman J."/>
            <person name="Nusbaum C."/>
            <person name="Birren B."/>
        </authorList>
    </citation>
    <scope>NUCLEOTIDE SEQUENCE [LARGE SCALE GENOMIC DNA]</scope>
    <source>
        <strain evidence="6 7">P1976</strain>
    </source>
</reference>
<protein>
    <recommendedName>
        <fullName evidence="5">RxLR effector protein</fullName>
    </recommendedName>
</protein>
<evidence type="ECO:0000256" key="5">
    <source>
        <dbReference type="RuleBase" id="RU367124"/>
    </source>
</evidence>
<dbReference type="Proteomes" id="UP000028582">
    <property type="component" value="Unassembled WGS sequence"/>
</dbReference>
<evidence type="ECO:0000313" key="6">
    <source>
        <dbReference type="EMBL" id="ETO73223.1"/>
    </source>
</evidence>
<keyword evidence="4 5" id="KW-0732">Signal</keyword>
<evidence type="ECO:0000256" key="2">
    <source>
        <dbReference type="ARBA" id="ARBA00010400"/>
    </source>
</evidence>
<evidence type="ECO:0000256" key="4">
    <source>
        <dbReference type="ARBA" id="ARBA00022729"/>
    </source>
</evidence>
<feature type="signal peptide" evidence="5">
    <location>
        <begin position="1"/>
        <end position="17"/>
    </location>
</feature>
<evidence type="ECO:0000256" key="1">
    <source>
        <dbReference type="ARBA" id="ARBA00004613"/>
    </source>
</evidence>
<organism evidence="6 7">
    <name type="scientific">Phytophthora nicotianae P1976</name>
    <dbReference type="NCBI Taxonomy" id="1317066"/>
    <lineage>
        <taxon>Eukaryota</taxon>
        <taxon>Sar</taxon>
        <taxon>Stramenopiles</taxon>
        <taxon>Oomycota</taxon>
        <taxon>Peronosporomycetes</taxon>
        <taxon>Peronosporales</taxon>
        <taxon>Peronosporaceae</taxon>
        <taxon>Phytophthora</taxon>
    </lineage>
</organism>
<evidence type="ECO:0000313" key="7">
    <source>
        <dbReference type="Proteomes" id="UP000028582"/>
    </source>
</evidence>
<dbReference type="AlphaFoldDB" id="A0A081A2W2"/>
<dbReference type="OrthoDB" id="100036at2759"/>
<keyword evidence="3 5" id="KW-0964">Secreted</keyword>
<sequence>MRLTWILAMVLAATLQANSIALPAAKGTNAMFENVPSPDVADSVRAGGGRLLTRIEKPASNEDAIEEERFFSRFMRWYKHRASLRAESKHAKWLAEKSKEIIGK</sequence>
<evidence type="ECO:0000256" key="3">
    <source>
        <dbReference type="ARBA" id="ARBA00022525"/>
    </source>
</evidence>
<proteinExistence type="inferred from homology"/>
<comment type="domain">
    <text evidence="5">The RxLR-dEER motif acts to carry the protein into the host cell cytoplasm through binding to cell surface phosphatidylinositol-3-phosphate.</text>
</comment>
<gene>
    <name evidence="6" type="ORF">F444_10824</name>
</gene>
<comment type="subcellular location">
    <subcellularLocation>
        <location evidence="1 5">Secreted</location>
    </subcellularLocation>
</comment>
<comment type="function">
    <text evidence="5">Effector that suppresses plant defense responses during pathogen infection.</text>
</comment>
<dbReference type="EMBL" id="ANJA01001940">
    <property type="protein sequence ID" value="ETO73223.1"/>
    <property type="molecule type" value="Genomic_DNA"/>
</dbReference>
<comment type="similarity">
    <text evidence="2 5">Belongs to the RxLR effector family.</text>
</comment>
<dbReference type="InterPro" id="IPR031825">
    <property type="entry name" value="RXLR"/>
</dbReference>
<comment type="caution">
    <text evidence="6">The sequence shown here is derived from an EMBL/GenBank/DDBJ whole genome shotgun (WGS) entry which is preliminary data.</text>
</comment>
<dbReference type="Pfam" id="PF16810">
    <property type="entry name" value="RXLR"/>
    <property type="match status" value="1"/>
</dbReference>